<dbReference type="AlphaFoldDB" id="A0AAD6XY69"/>
<evidence type="ECO:0000256" key="1">
    <source>
        <dbReference type="SAM" id="Phobius"/>
    </source>
</evidence>
<dbReference type="CDD" id="cd22903">
    <property type="entry name" value="NI9M"/>
    <property type="match status" value="1"/>
</dbReference>
<evidence type="ECO:0000313" key="2">
    <source>
        <dbReference type="EMBL" id="KAJ7104142.1"/>
    </source>
</evidence>
<dbReference type="InterPro" id="IPR039961">
    <property type="entry name" value="Nuo9.5"/>
</dbReference>
<proteinExistence type="predicted"/>
<sequence length="78" mass="8717">VASLFLPAYSSSFASQQRHAHENPVLFYSCVIGGIGPVMLLVVPPIRARLGYKPAEPIPLSYPVPNRRRRQVHGYEDE</sequence>
<feature type="non-terminal residue" evidence="2">
    <location>
        <position position="78"/>
    </location>
</feature>
<dbReference type="PANTHER" id="PTHR38488">
    <property type="entry name" value="OXIDOREDUCTASE 9.5 KDA SUBUNIT, PUTATIVE (AFU_ORTHOLOGUE AFUA_5G08980)-RELATED"/>
    <property type="match status" value="1"/>
</dbReference>
<keyword evidence="1" id="KW-0812">Transmembrane</keyword>
<keyword evidence="3" id="KW-1185">Reference proteome</keyword>
<organism evidence="2 3">
    <name type="scientific">Mycena belliarum</name>
    <dbReference type="NCBI Taxonomy" id="1033014"/>
    <lineage>
        <taxon>Eukaryota</taxon>
        <taxon>Fungi</taxon>
        <taxon>Dikarya</taxon>
        <taxon>Basidiomycota</taxon>
        <taxon>Agaricomycotina</taxon>
        <taxon>Agaricomycetes</taxon>
        <taxon>Agaricomycetidae</taxon>
        <taxon>Agaricales</taxon>
        <taxon>Marasmiineae</taxon>
        <taxon>Mycenaceae</taxon>
        <taxon>Mycena</taxon>
    </lineage>
</organism>
<dbReference type="PANTHER" id="PTHR38488:SF1">
    <property type="entry name" value="OXIDOREDUCTASE 9.5 KDA SUBUNIT, PUTATIVE (AFU_ORTHOLOGUE AFUA_5G08980)-RELATED"/>
    <property type="match status" value="1"/>
</dbReference>
<reference evidence="2" key="1">
    <citation type="submission" date="2023-03" db="EMBL/GenBank/DDBJ databases">
        <title>Massive genome expansion in bonnet fungi (Mycena s.s.) driven by repeated elements and novel gene families across ecological guilds.</title>
        <authorList>
            <consortium name="Lawrence Berkeley National Laboratory"/>
            <person name="Harder C.B."/>
            <person name="Miyauchi S."/>
            <person name="Viragh M."/>
            <person name="Kuo A."/>
            <person name="Thoen E."/>
            <person name="Andreopoulos B."/>
            <person name="Lu D."/>
            <person name="Skrede I."/>
            <person name="Drula E."/>
            <person name="Henrissat B."/>
            <person name="Morin E."/>
            <person name="Kohler A."/>
            <person name="Barry K."/>
            <person name="LaButti K."/>
            <person name="Morin E."/>
            <person name="Salamov A."/>
            <person name="Lipzen A."/>
            <person name="Mereny Z."/>
            <person name="Hegedus B."/>
            <person name="Baldrian P."/>
            <person name="Stursova M."/>
            <person name="Weitz H."/>
            <person name="Taylor A."/>
            <person name="Grigoriev I.V."/>
            <person name="Nagy L.G."/>
            <person name="Martin F."/>
            <person name="Kauserud H."/>
        </authorList>
    </citation>
    <scope>NUCLEOTIDE SEQUENCE</scope>
    <source>
        <strain evidence="2">CBHHK173m</strain>
    </source>
</reference>
<gene>
    <name evidence="2" type="ORF">B0H15DRAFT_766306</name>
</gene>
<name>A0AAD6XY69_9AGAR</name>
<dbReference type="Proteomes" id="UP001222325">
    <property type="component" value="Unassembled WGS sequence"/>
</dbReference>
<evidence type="ECO:0000313" key="3">
    <source>
        <dbReference type="Proteomes" id="UP001222325"/>
    </source>
</evidence>
<keyword evidence="1" id="KW-1133">Transmembrane helix</keyword>
<evidence type="ECO:0008006" key="4">
    <source>
        <dbReference type="Google" id="ProtNLM"/>
    </source>
</evidence>
<comment type="caution">
    <text evidence="2">The sequence shown here is derived from an EMBL/GenBank/DDBJ whole genome shotgun (WGS) entry which is preliminary data.</text>
</comment>
<protein>
    <recommendedName>
        <fullName evidence="4">NADH-ubiquinone oxidoreductase 9.5 kDa subunit</fullName>
    </recommendedName>
</protein>
<accession>A0AAD6XY69</accession>
<feature type="transmembrane region" description="Helical" evidence="1">
    <location>
        <begin position="25"/>
        <end position="43"/>
    </location>
</feature>
<dbReference type="EMBL" id="JARJCN010000001">
    <property type="protein sequence ID" value="KAJ7104142.1"/>
    <property type="molecule type" value="Genomic_DNA"/>
</dbReference>
<keyword evidence="1" id="KW-0472">Membrane</keyword>